<proteinExistence type="predicted"/>
<dbReference type="PROSITE" id="PS51257">
    <property type="entry name" value="PROKAR_LIPOPROTEIN"/>
    <property type="match status" value="1"/>
</dbReference>
<evidence type="ECO:0000259" key="2">
    <source>
        <dbReference type="Pfam" id="PF13648"/>
    </source>
</evidence>
<sequence>MKKLYFAFTAILFALFSMVSFTACSSDDDDTPSTEEIKSNIVGMWQTTHIAGWGYDDTEDENLIKVDQDVPEEKSERILFKGDGTYKWYWYLGSYGWQSSNYIHKYEVFGNKIILYASNGDISDTYHVVSIKGDVVVLEVTLDEGPQYKQQITCKRVN</sequence>
<evidence type="ECO:0000313" key="4">
    <source>
        <dbReference type="Proteomes" id="UP000450161"/>
    </source>
</evidence>
<organism evidence="3 4">
    <name type="scientific">Segatella copri</name>
    <dbReference type="NCBI Taxonomy" id="165179"/>
    <lineage>
        <taxon>Bacteria</taxon>
        <taxon>Pseudomonadati</taxon>
        <taxon>Bacteroidota</taxon>
        <taxon>Bacteroidia</taxon>
        <taxon>Bacteroidales</taxon>
        <taxon>Prevotellaceae</taxon>
        <taxon>Segatella</taxon>
    </lineage>
</organism>
<comment type="caution">
    <text evidence="3">The sequence shown here is derived from an EMBL/GenBank/DDBJ whole genome shotgun (WGS) entry which is preliminary data.</text>
</comment>
<keyword evidence="1" id="KW-0732">Signal</keyword>
<dbReference type="EMBL" id="VUNF01000009">
    <property type="protein sequence ID" value="MST77354.1"/>
    <property type="molecule type" value="Genomic_DNA"/>
</dbReference>
<dbReference type="RefSeq" id="WP_154480831.1">
    <property type="nucleotide sequence ID" value="NZ_VUNF01000009.1"/>
</dbReference>
<accession>A0A6I2U1H0</accession>
<reference evidence="3 4" key="1">
    <citation type="submission" date="2019-08" db="EMBL/GenBank/DDBJ databases">
        <title>In-depth cultivation of the pig gut microbiome towards novel bacterial diversity and tailored functional studies.</title>
        <authorList>
            <person name="Wylensek D."/>
            <person name="Hitch T.C.A."/>
            <person name="Clavel T."/>
        </authorList>
    </citation>
    <scope>NUCLEOTIDE SEQUENCE [LARGE SCALE GENOMIC DNA]</scope>
    <source>
        <strain evidence="3 4">LKV-178-WT-2C</strain>
    </source>
</reference>
<gene>
    <name evidence="3" type="ORF">FYJ72_06595</name>
</gene>
<feature type="signal peptide" evidence="1">
    <location>
        <begin position="1"/>
        <end position="25"/>
    </location>
</feature>
<feature type="chain" id="PRO_5026023133" evidence="1">
    <location>
        <begin position="26"/>
        <end position="158"/>
    </location>
</feature>
<dbReference type="Proteomes" id="UP000450161">
    <property type="component" value="Unassembled WGS sequence"/>
</dbReference>
<evidence type="ECO:0000256" key="1">
    <source>
        <dbReference type="SAM" id="SignalP"/>
    </source>
</evidence>
<feature type="domain" description="Lipocalin-like" evidence="2">
    <location>
        <begin position="41"/>
        <end position="134"/>
    </location>
</feature>
<protein>
    <submittedName>
        <fullName evidence="3">Lipocalin family protein</fullName>
    </submittedName>
</protein>
<dbReference type="AlphaFoldDB" id="A0A6I2U1H0"/>
<dbReference type="InterPro" id="IPR024311">
    <property type="entry name" value="Lipocalin-like"/>
</dbReference>
<name>A0A6I2U1H0_9BACT</name>
<dbReference type="Pfam" id="PF13648">
    <property type="entry name" value="Lipocalin_4"/>
    <property type="match status" value="1"/>
</dbReference>
<evidence type="ECO:0000313" key="3">
    <source>
        <dbReference type="EMBL" id="MST77354.1"/>
    </source>
</evidence>